<dbReference type="Proteomes" id="UP000187735">
    <property type="component" value="Chromosome"/>
</dbReference>
<dbReference type="EMBL" id="CP017641">
    <property type="protein sequence ID" value="APZ90499.1"/>
    <property type="molecule type" value="Genomic_DNA"/>
</dbReference>
<sequence length="154" mass="17456">MIKSNNTDGKLETFTIDRVVEIEAPIEFAFEAVMDQLGTDCEMPGSKRFPMKLEAWPGGRWYREIGENAGHLWGHVQVMKPPTLIEICGPLMMSYAAINHLSYRLSAEGLSTRLTFRHQAAGLLETEHFDGLPAGWEYWIERICKLSVEKAEQA</sequence>
<name>A0A1P8W8X6_9PLAN</name>
<dbReference type="AlphaFoldDB" id="A0A1P8W8X6"/>
<keyword evidence="2" id="KW-1185">Reference proteome</keyword>
<dbReference type="OrthoDB" id="268331at2"/>
<dbReference type="STRING" id="1891926.Fuma_00078"/>
<accession>A0A1P8W8X6</accession>
<proteinExistence type="predicted"/>
<dbReference type="Gene3D" id="3.30.530.20">
    <property type="match status" value="1"/>
</dbReference>
<dbReference type="RefSeq" id="WP_077022382.1">
    <property type="nucleotide sequence ID" value="NZ_CP017641.1"/>
</dbReference>
<dbReference type="KEGG" id="fmr:Fuma_00078"/>
<organism evidence="1 2">
    <name type="scientific">Fuerstiella marisgermanici</name>
    <dbReference type="NCBI Taxonomy" id="1891926"/>
    <lineage>
        <taxon>Bacteria</taxon>
        <taxon>Pseudomonadati</taxon>
        <taxon>Planctomycetota</taxon>
        <taxon>Planctomycetia</taxon>
        <taxon>Planctomycetales</taxon>
        <taxon>Planctomycetaceae</taxon>
        <taxon>Fuerstiella</taxon>
    </lineage>
</organism>
<evidence type="ECO:0008006" key="3">
    <source>
        <dbReference type="Google" id="ProtNLM"/>
    </source>
</evidence>
<reference evidence="1 2" key="1">
    <citation type="journal article" date="2016" name="Front. Microbiol.">
        <title>Fuerstia marisgermanicae gen. nov., sp. nov., an Unusual Member of the Phylum Planctomycetes from the German Wadden Sea.</title>
        <authorList>
            <person name="Kohn T."/>
            <person name="Heuer A."/>
            <person name="Jogler M."/>
            <person name="Vollmers J."/>
            <person name="Boedeker C."/>
            <person name="Bunk B."/>
            <person name="Rast P."/>
            <person name="Borchert D."/>
            <person name="Glockner I."/>
            <person name="Freese H.M."/>
            <person name="Klenk H.P."/>
            <person name="Overmann J."/>
            <person name="Kaster A.K."/>
            <person name="Rohde M."/>
            <person name="Wiegand S."/>
            <person name="Jogler C."/>
        </authorList>
    </citation>
    <scope>NUCLEOTIDE SEQUENCE [LARGE SCALE GENOMIC DNA]</scope>
    <source>
        <strain evidence="1 2">NH11</strain>
    </source>
</reference>
<dbReference type="CDD" id="cd07814">
    <property type="entry name" value="SRPBCC_CalC_Aha1-like"/>
    <property type="match status" value="1"/>
</dbReference>
<dbReference type="SUPFAM" id="SSF55961">
    <property type="entry name" value="Bet v1-like"/>
    <property type="match status" value="1"/>
</dbReference>
<evidence type="ECO:0000313" key="1">
    <source>
        <dbReference type="EMBL" id="APZ90499.1"/>
    </source>
</evidence>
<protein>
    <recommendedName>
        <fullName evidence="3">SRPBCC domain-containing protein</fullName>
    </recommendedName>
</protein>
<evidence type="ECO:0000313" key="2">
    <source>
        <dbReference type="Proteomes" id="UP000187735"/>
    </source>
</evidence>
<dbReference type="InterPro" id="IPR023393">
    <property type="entry name" value="START-like_dom_sf"/>
</dbReference>
<gene>
    <name evidence="1" type="ORF">Fuma_00078</name>
</gene>